<feature type="chain" id="PRO_5041363113" description="Peptidase S1 domain-containing protein" evidence="1">
    <location>
        <begin position="19"/>
        <end position="351"/>
    </location>
</feature>
<dbReference type="SUPFAM" id="SSF50494">
    <property type="entry name" value="Trypsin-like serine proteases"/>
    <property type="match status" value="1"/>
</dbReference>
<evidence type="ECO:0000259" key="2">
    <source>
        <dbReference type="PROSITE" id="PS50240"/>
    </source>
</evidence>
<sequence length="351" mass="40253">MYKFLIVVIMVLVKNAYTERIVGPPCMLKSSDTPGRCLVPHICRMIEGVAGLWRKLPQYTYCEEKVSEISLVCCPEIYQPGYITENKCREYASILEEKQLCLGSISPTSRTNFPHIALLGYPDRENWLETQWLCMGALISEQYILTEHSCVSQRCEYKVSEPTVVLLGIANGDDTNHRQKIKVSKTILHQDPSNKQEIALVKLEKPIEMSAYVRPACLKAYVNIPVTKVFVTEWHLKPDAEIISKELIEVEVDVLKGPCNNGPTNPYAHDFHICTSPQRHRKNASLDRVGSPLYIFHNNNSKSCMYDIVGVTSERGQDDQPDLNRRVSYWFIKWIEDEVWPEESQPKKLFT</sequence>
<feature type="signal peptide" evidence="1">
    <location>
        <begin position="1"/>
        <end position="18"/>
    </location>
</feature>
<dbReference type="Proteomes" id="UP001168821">
    <property type="component" value="Unassembled WGS sequence"/>
</dbReference>
<name>A0AA38J6B7_9CUCU</name>
<organism evidence="3 4">
    <name type="scientific">Zophobas morio</name>
    <dbReference type="NCBI Taxonomy" id="2755281"/>
    <lineage>
        <taxon>Eukaryota</taxon>
        <taxon>Metazoa</taxon>
        <taxon>Ecdysozoa</taxon>
        <taxon>Arthropoda</taxon>
        <taxon>Hexapoda</taxon>
        <taxon>Insecta</taxon>
        <taxon>Pterygota</taxon>
        <taxon>Neoptera</taxon>
        <taxon>Endopterygota</taxon>
        <taxon>Coleoptera</taxon>
        <taxon>Polyphaga</taxon>
        <taxon>Cucujiformia</taxon>
        <taxon>Tenebrionidae</taxon>
        <taxon>Zophobas</taxon>
    </lineage>
</organism>
<dbReference type="InterPro" id="IPR001254">
    <property type="entry name" value="Trypsin_dom"/>
</dbReference>
<dbReference type="PANTHER" id="PTHR24260:SF147">
    <property type="entry name" value="EG:BACR7A4.3 PROTEIN-RELATED"/>
    <property type="match status" value="1"/>
</dbReference>
<keyword evidence="1" id="KW-0732">Signal</keyword>
<comment type="caution">
    <text evidence="3">The sequence shown here is derived from an EMBL/GenBank/DDBJ whole genome shotgun (WGS) entry which is preliminary data.</text>
</comment>
<proteinExistence type="predicted"/>
<dbReference type="PROSITE" id="PS50240">
    <property type="entry name" value="TRYPSIN_DOM"/>
    <property type="match status" value="1"/>
</dbReference>
<dbReference type="SMART" id="SM00020">
    <property type="entry name" value="Tryp_SPc"/>
    <property type="match status" value="1"/>
</dbReference>
<dbReference type="AlphaFoldDB" id="A0AA38J6B7"/>
<dbReference type="InterPro" id="IPR043504">
    <property type="entry name" value="Peptidase_S1_PA_chymotrypsin"/>
</dbReference>
<dbReference type="Gene3D" id="2.40.10.10">
    <property type="entry name" value="Trypsin-like serine proteases"/>
    <property type="match status" value="1"/>
</dbReference>
<accession>A0AA38J6B7</accession>
<dbReference type="PANTHER" id="PTHR24260">
    <property type="match status" value="1"/>
</dbReference>
<dbReference type="InterPro" id="IPR051333">
    <property type="entry name" value="CLIP_Serine_Protease"/>
</dbReference>
<dbReference type="GO" id="GO:0004252">
    <property type="term" value="F:serine-type endopeptidase activity"/>
    <property type="evidence" value="ECO:0007669"/>
    <property type="project" value="InterPro"/>
</dbReference>
<reference evidence="3" key="1">
    <citation type="journal article" date="2023" name="G3 (Bethesda)">
        <title>Whole genome assemblies of Zophobas morio and Tenebrio molitor.</title>
        <authorList>
            <person name="Kaur S."/>
            <person name="Stinson S.A."/>
            <person name="diCenzo G.C."/>
        </authorList>
    </citation>
    <scope>NUCLEOTIDE SEQUENCE</scope>
    <source>
        <strain evidence="3">QUZm001</strain>
    </source>
</reference>
<evidence type="ECO:0000313" key="3">
    <source>
        <dbReference type="EMBL" id="KAJ3666949.1"/>
    </source>
</evidence>
<gene>
    <name evidence="3" type="ORF">Zmor_002368</name>
</gene>
<dbReference type="GO" id="GO:0006508">
    <property type="term" value="P:proteolysis"/>
    <property type="evidence" value="ECO:0007669"/>
    <property type="project" value="InterPro"/>
</dbReference>
<evidence type="ECO:0000256" key="1">
    <source>
        <dbReference type="SAM" id="SignalP"/>
    </source>
</evidence>
<protein>
    <recommendedName>
        <fullName evidence="2">Peptidase S1 domain-containing protein</fullName>
    </recommendedName>
</protein>
<dbReference type="EMBL" id="JALNTZ010000001">
    <property type="protein sequence ID" value="KAJ3666949.1"/>
    <property type="molecule type" value="Genomic_DNA"/>
</dbReference>
<dbReference type="InterPro" id="IPR009003">
    <property type="entry name" value="Peptidase_S1_PA"/>
</dbReference>
<evidence type="ECO:0000313" key="4">
    <source>
        <dbReference type="Proteomes" id="UP001168821"/>
    </source>
</evidence>
<feature type="domain" description="Peptidase S1" evidence="2">
    <location>
        <begin position="100"/>
        <end position="340"/>
    </location>
</feature>
<dbReference type="Pfam" id="PF00089">
    <property type="entry name" value="Trypsin"/>
    <property type="match status" value="1"/>
</dbReference>
<keyword evidence="4" id="KW-1185">Reference proteome</keyword>